<dbReference type="InterPro" id="IPR004875">
    <property type="entry name" value="DDE_SF_endonuclease_dom"/>
</dbReference>
<dbReference type="Proteomes" id="UP000070444">
    <property type="component" value="Unassembled WGS sequence"/>
</dbReference>
<feature type="domain" description="DDE-1" evidence="1">
    <location>
        <begin position="2"/>
        <end position="116"/>
    </location>
</feature>
<dbReference type="OrthoDB" id="2429725at2759"/>
<evidence type="ECO:0000259" key="1">
    <source>
        <dbReference type="Pfam" id="PF03184"/>
    </source>
</evidence>
<proteinExistence type="predicted"/>
<dbReference type="GO" id="GO:0003676">
    <property type="term" value="F:nucleic acid binding"/>
    <property type="evidence" value="ECO:0007669"/>
    <property type="project" value="InterPro"/>
</dbReference>
<keyword evidence="3" id="KW-1185">Reference proteome</keyword>
<evidence type="ECO:0000313" key="2">
    <source>
        <dbReference type="EMBL" id="KXN68171.1"/>
    </source>
</evidence>
<evidence type="ECO:0000313" key="3">
    <source>
        <dbReference type="Proteomes" id="UP000070444"/>
    </source>
</evidence>
<organism evidence="2 3">
    <name type="scientific">Conidiobolus coronatus (strain ATCC 28846 / CBS 209.66 / NRRL 28638)</name>
    <name type="common">Delacroixia coronata</name>
    <dbReference type="NCBI Taxonomy" id="796925"/>
    <lineage>
        <taxon>Eukaryota</taxon>
        <taxon>Fungi</taxon>
        <taxon>Fungi incertae sedis</taxon>
        <taxon>Zoopagomycota</taxon>
        <taxon>Entomophthoromycotina</taxon>
        <taxon>Entomophthoromycetes</taxon>
        <taxon>Entomophthorales</taxon>
        <taxon>Ancylistaceae</taxon>
        <taxon>Conidiobolus</taxon>
    </lineage>
</organism>
<reference evidence="2 3" key="1">
    <citation type="journal article" date="2015" name="Genome Biol. Evol.">
        <title>Phylogenomic analyses indicate that early fungi evolved digesting cell walls of algal ancestors of land plants.</title>
        <authorList>
            <person name="Chang Y."/>
            <person name="Wang S."/>
            <person name="Sekimoto S."/>
            <person name="Aerts A.L."/>
            <person name="Choi C."/>
            <person name="Clum A."/>
            <person name="LaButti K.M."/>
            <person name="Lindquist E.A."/>
            <person name="Yee Ngan C."/>
            <person name="Ohm R.A."/>
            <person name="Salamov A.A."/>
            <person name="Grigoriev I.V."/>
            <person name="Spatafora J.W."/>
            <person name="Berbee M.L."/>
        </authorList>
    </citation>
    <scope>NUCLEOTIDE SEQUENCE [LARGE SCALE GENOMIC DNA]</scope>
    <source>
        <strain evidence="2 3">NRRL 28638</strain>
    </source>
</reference>
<accession>A0A137NZS8</accession>
<dbReference type="AlphaFoldDB" id="A0A137NZS8"/>
<protein>
    <submittedName>
        <fullName evidence="2">DDE-domain-containing protein</fullName>
    </submittedName>
</protein>
<name>A0A137NZS8_CONC2</name>
<gene>
    <name evidence="2" type="ORF">CONCODRAFT_9599</name>
</gene>
<dbReference type="EMBL" id="KQ964590">
    <property type="protein sequence ID" value="KXN68171.1"/>
    <property type="molecule type" value="Genomic_DNA"/>
</dbReference>
<dbReference type="STRING" id="796925.A0A137NZS8"/>
<sequence length="164" mass="18988">MQWIKYFDSLLDGRNVLLLLDNVSSHKLKDSEISTLSLNNTRIHYLPKNSTSRLQPLDAGIISAFKQNYISRYYQDLNEISDDEIEDYKINLLQGIKLSAFIWDTVITPDSIKNCWNHTKIESKEVFGPNVKTTNLYMSLDIKYKARIQQGLISKKLTIPFILS</sequence>
<dbReference type="Pfam" id="PF03184">
    <property type="entry name" value="DDE_1"/>
    <property type="match status" value="1"/>
</dbReference>